<evidence type="ECO:0000313" key="1">
    <source>
        <dbReference type="EMBL" id="GAA1977523.1"/>
    </source>
</evidence>
<gene>
    <name evidence="1" type="ORF">GCM10009798_43430</name>
</gene>
<comment type="caution">
    <text evidence="1">The sequence shown here is derived from an EMBL/GenBank/DDBJ whole genome shotgun (WGS) entry which is preliminary data.</text>
</comment>
<reference evidence="1 2" key="1">
    <citation type="journal article" date="2019" name="Int. J. Syst. Evol. Microbiol.">
        <title>The Global Catalogue of Microorganisms (GCM) 10K type strain sequencing project: providing services to taxonomists for standard genome sequencing and annotation.</title>
        <authorList>
            <consortium name="The Broad Institute Genomics Platform"/>
            <consortium name="The Broad Institute Genome Sequencing Center for Infectious Disease"/>
            <person name="Wu L."/>
            <person name="Ma J."/>
        </authorList>
    </citation>
    <scope>NUCLEOTIDE SEQUENCE [LARGE SCALE GENOMIC DNA]</scope>
    <source>
        <strain evidence="1 2">JCM 15309</strain>
    </source>
</reference>
<protein>
    <submittedName>
        <fullName evidence="1">Uncharacterized protein</fullName>
    </submittedName>
</protein>
<name>A0ABN2RZ38_9ACTN</name>
<accession>A0ABN2RZ38</accession>
<dbReference type="EMBL" id="BAAAPB010000008">
    <property type="protein sequence ID" value="GAA1977523.1"/>
    <property type="molecule type" value="Genomic_DNA"/>
</dbReference>
<dbReference type="Proteomes" id="UP001500571">
    <property type="component" value="Unassembled WGS sequence"/>
</dbReference>
<dbReference type="RefSeq" id="WP_344048605.1">
    <property type="nucleotide sequence ID" value="NZ_BAAAPB010000008.1"/>
</dbReference>
<keyword evidence="2" id="KW-1185">Reference proteome</keyword>
<organism evidence="1 2">
    <name type="scientific">Nocardioides panacihumi</name>
    <dbReference type="NCBI Taxonomy" id="400774"/>
    <lineage>
        <taxon>Bacteria</taxon>
        <taxon>Bacillati</taxon>
        <taxon>Actinomycetota</taxon>
        <taxon>Actinomycetes</taxon>
        <taxon>Propionibacteriales</taxon>
        <taxon>Nocardioidaceae</taxon>
        <taxon>Nocardioides</taxon>
    </lineage>
</organism>
<proteinExistence type="predicted"/>
<sequence length="117" mass="12249">MSLTDDRQVIAAAASTVTGIDCEPSYQQSLTPGDGFVRLAVSNRADNGFGFVNTWQVWIALSQDVATAEEWMDDHLSEVIDALDPVLLITSATPSELILAGGASINGLIVEGARAAG</sequence>
<evidence type="ECO:0000313" key="2">
    <source>
        <dbReference type="Proteomes" id="UP001500571"/>
    </source>
</evidence>